<evidence type="ECO:0000313" key="2">
    <source>
        <dbReference type="EMBL" id="KIJ93441.1"/>
    </source>
</evidence>
<name>A0A0C9X763_9AGAR</name>
<evidence type="ECO:0000256" key="1">
    <source>
        <dbReference type="SAM" id="MobiDB-lite"/>
    </source>
</evidence>
<dbReference type="AlphaFoldDB" id="A0A0C9X763"/>
<dbReference type="HOGENOM" id="CLU_2237030_0_0_1"/>
<accession>A0A0C9X763</accession>
<reference evidence="3" key="2">
    <citation type="submission" date="2015-01" db="EMBL/GenBank/DDBJ databases">
        <title>Evolutionary Origins and Diversification of the Mycorrhizal Mutualists.</title>
        <authorList>
            <consortium name="DOE Joint Genome Institute"/>
            <consortium name="Mycorrhizal Genomics Consortium"/>
            <person name="Kohler A."/>
            <person name="Kuo A."/>
            <person name="Nagy L.G."/>
            <person name="Floudas D."/>
            <person name="Copeland A."/>
            <person name="Barry K.W."/>
            <person name="Cichocki N."/>
            <person name="Veneault-Fourrey C."/>
            <person name="LaButti K."/>
            <person name="Lindquist E.A."/>
            <person name="Lipzen A."/>
            <person name="Lundell T."/>
            <person name="Morin E."/>
            <person name="Murat C."/>
            <person name="Riley R."/>
            <person name="Ohm R."/>
            <person name="Sun H."/>
            <person name="Tunlid A."/>
            <person name="Henrissat B."/>
            <person name="Grigoriev I.V."/>
            <person name="Hibbett D.S."/>
            <person name="Martin F."/>
        </authorList>
    </citation>
    <scope>NUCLEOTIDE SEQUENCE [LARGE SCALE GENOMIC DNA]</scope>
    <source>
        <strain evidence="3">LaAM-08-1</strain>
    </source>
</reference>
<dbReference type="EMBL" id="KN838843">
    <property type="protein sequence ID" value="KIJ93441.1"/>
    <property type="molecule type" value="Genomic_DNA"/>
</dbReference>
<feature type="region of interest" description="Disordered" evidence="1">
    <location>
        <begin position="58"/>
        <end position="91"/>
    </location>
</feature>
<organism evidence="2 3">
    <name type="scientific">Laccaria amethystina LaAM-08-1</name>
    <dbReference type="NCBI Taxonomy" id="1095629"/>
    <lineage>
        <taxon>Eukaryota</taxon>
        <taxon>Fungi</taxon>
        <taxon>Dikarya</taxon>
        <taxon>Basidiomycota</taxon>
        <taxon>Agaricomycotina</taxon>
        <taxon>Agaricomycetes</taxon>
        <taxon>Agaricomycetidae</taxon>
        <taxon>Agaricales</taxon>
        <taxon>Agaricineae</taxon>
        <taxon>Hydnangiaceae</taxon>
        <taxon>Laccaria</taxon>
    </lineage>
</organism>
<reference evidence="2 3" key="1">
    <citation type="submission" date="2014-04" db="EMBL/GenBank/DDBJ databases">
        <authorList>
            <consortium name="DOE Joint Genome Institute"/>
            <person name="Kuo A."/>
            <person name="Kohler A."/>
            <person name="Nagy L.G."/>
            <person name="Floudas D."/>
            <person name="Copeland A."/>
            <person name="Barry K.W."/>
            <person name="Cichocki N."/>
            <person name="Veneault-Fourrey C."/>
            <person name="LaButti K."/>
            <person name="Lindquist E.A."/>
            <person name="Lipzen A."/>
            <person name="Lundell T."/>
            <person name="Morin E."/>
            <person name="Murat C."/>
            <person name="Sun H."/>
            <person name="Tunlid A."/>
            <person name="Henrissat B."/>
            <person name="Grigoriev I.V."/>
            <person name="Hibbett D.S."/>
            <person name="Martin F."/>
            <person name="Nordberg H.P."/>
            <person name="Cantor M.N."/>
            <person name="Hua S.X."/>
        </authorList>
    </citation>
    <scope>NUCLEOTIDE SEQUENCE [LARGE SCALE GENOMIC DNA]</scope>
    <source>
        <strain evidence="2 3">LaAM-08-1</strain>
    </source>
</reference>
<protein>
    <submittedName>
        <fullName evidence="2">Uncharacterized protein</fullName>
    </submittedName>
</protein>
<sequence>MLLSSDFLSVQKHSLVHPFSSFYPTGPIPTKAAQGITNGALDIDAVLPVSLLLSAPTSYSQISRPQQPPLIPTPSKSSSNPPPHARTEARSMCARLGIRQDGCGV</sequence>
<keyword evidence="3" id="KW-1185">Reference proteome</keyword>
<proteinExistence type="predicted"/>
<gene>
    <name evidence="2" type="ORF">K443DRAFT_684545</name>
</gene>
<dbReference type="Proteomes" id="UP000054477">
    <property type="component" value="Unassembled WGS sequence"/>
</dbReference>
<evidence type="ECO:0000313" key="3">
    <source>
        <dbReference type="Proteomes" id="UP000054477"/>
    </source>
</evidence>
<dbReference type="OrthoDB" id="70823at2759"/>